<dbReference type="EMBL" id="BKCJ010000002">
    <property type="protein sequence ID" value="GEU28206.1"/>
    <property type="molecule type" value="Genomic_DNA"/>
</dbReference>
<dbReference type="Gene3D" id="4.10.430.30">
    <property type="match status" value="1"/>
</dbReference>
<sequence>MTTYQEYKAKIAELENLAENARKNEVSQAKEQIATIMRDYGLSIADLGTVTKAKPVKTRAPVPTKYRDDATGQTWTGRGRAPKWLEDIVHRYHAFPGALGATAETWFMDGRSRYRGRRYGRAGAGRTAGRGQCAGVPDTLAAKETDLDCQNAAGAAVSSGRGGLGRQSLVRITAFAAGRKTTAAAAGKSRPAAGIDPGRAQRERSARLTVAALSIARVQPAHSGDIHHDRDPEGDLERRLDGFMAQPALRQQAAGPAARQAQQQQTTATAAPAPQPSSEVGQAERGLHFIGGFGRHFARVERAFLEHLHDVALVLGQRLAARADRRQHFLQHQFQALLDDGVAQAATHIMRFHLGQLVLLRIERVQVDERDVAFQVARVFHAQVQRIRVHFFDGSRNLGSGGAQVDGVAQRLAHLGLAVGARQAADFRHQRLALDQHVAVGNAVKAAHDFVGLLDHRDLVLAHRHDRRLEGRNIGRLRSRIGEETGGDVALETAQRDFGLDRGIALEAGHGDQVQIIKRQFGQFRDLRLDQDGRLGGIDAHGQVVERHFHHVAVHLVDVVHIVGQRLRVGQHDELLVIVLVGHAVAQAAHVMAEVQRAGGTVAGQDHGGARGGLGGIDGRSGGNNLGRVRLVHRAGFLAWPRSGVTM</sequence>
<feature type="compositionally biased region" description="Low complexity" evidence="5">
    <location>
        <begin position="180"/>
        <end position="193"/>
    </location>
</feature>
<dbReference type="PANTHER" id="PTHR38097">
    <property type="match status" value="1"/>
</dbReference>
<organism evidence="7">
    <name type="scientific">Tanacetum cinerariifolium</name>
    <name type="common">Dalmatian daisy</name>
    <name type="synonym">Chrysanthemum cinerariifolium</name>
    <dbReference type="NCBI Taxonomy" id="118510"/>
    <lineage>
        <taxon>Eukaryota</taxon>
        <taxon>Viridiplantae</taxon>
        <taxon>Streptophyta</taxon>
        <taxon>Embryophyta</taxon>
        <taxon>Tracheophyta</taxon>
        <taxon>Spermatophyta</taxon>
        <taxon>Magnoliopsida</taxon>
        <taxon>eudicotyledons</taxon>
        <taxon>Gunneridae</taxon>
        <taxon>Pentapetalae</taxon>
        <taxon>asterids</taxon>
        <taxon>campanulids</taxon>
        <taxon>Asterales</taxon>
        <taxon>Asteraceae</taxon>
        <taxon>Asteroideae</taxon>
        <taxon>Anthemideae</taxon>
        <taxon>Anthemidinae</taxon>
        <taxon>Tanacetum</taxon>
    </lineage>
</organism>
<evidence type="ECO:0000256" key="3">
    <source>
        <dbReference type="ARBA" id="ARBA00023125"/>
    </source>
</evidence>
<keyword evidence="3" id="KW-0238">DNA-binding</keyword>
<keyword evidence="2" id="KW-0963">Cytoplasm</keyword>
<feature type="region of interest" description="Disordered" evidence="5">
    <location>
        <begin position="180"/>
        <end position="204"/>
    </location>
</feature>
<dbReference type="SMART" id="SM00528">
    <property type="entry name" value="HNS"/>
    <property type="match status" value="1"/>
</dbReference>
<proteinExistence type="predicted"/>
<evidence type="ECO:0000256" key="5">
    <source>
        <dbReference type="SAM" id="MobiDB-lite"/>
    </source>
</evidence>
<feature type="coiled-coil region" evidence="4">
    <location>
        <begin position="4"/>
        <end position="31"/>
    </location>
</feature>
<protein>
    <recommendedName>
        <fullName evidence="6">DNA-binding protein H-NS-like C-terminal domain-containing protein</fullName>
    </recommendedName>
</protein>
<dbReference type="GO" id="GO:0003677">
    <property type="term" value="F:DNA binding"/>
    <property type="evidence" value="ECO:0007669"/>
    <property type="project" value="UniProtKB-KW"/>
</dbReference>
<evidence type="ECO:0000256" key="2">
    <source>
        <dbReference type="ARBA" id="ARBA00022490"/>
    </source>
</evidence>
<feature type="compositionally biased region" description="Low complexity" evidence="5">
    <location>
        <begin position="250"/>
        <end position="272"/>
    </location>
</feature>
<accession>A0A699GLU2</accession>
<evidence type="ECO:0000256" key="4">
    <source>
        <dbReference type="SAM" id="Coils"/>
    </source>
</evidence>
<dbReference type="SUPFAM" id="SSF81273">
    <property type="entry name" value="H-NS histone-like proteins"/>
    <property type="match status" value="1"/>
</dbReference>
<dbReference type="PANTHER" id="PTHR38097:SF2">
    <property type="entry name" value="DNA-BINDING PROTEIN STPA"/>
    <property type="match status" value="1"/>
</dbReference>
<name>A0A699GLU2_TANCI</name>
<evidence type="ECO:0000259" key="6">
    <source>
        <dbReference type="SMART" id="SM00528"/>
    </source>
</evidence>
<dbReference type="AlphaFoldDB" id="A0A699GLU2"/>
<dbReference type="InterPro" id="IPR027444">
    <property type="entry name" value="H-NS_C_dom"/>
</dbReference>
<feature type="domain" description="DNA-binding protein H-NS-like C-terminal" evidence="6">
    <location>
        <begin position="56"/>
        <end position="94"/>
    </location>
</feature>
<feature type="region of interest" description="Disordered" evidence="5">
    <location>
        <begin position="250"/>
        <end position="281"/>
    </location>
</feature>
<evidence type="ECO:0000256" key="1">
    <source>
        <dbReference type="ARBA" id="ARBA00004496"/>
    </source>
</evidence>
<reference evidence="7" key="1">
    <citation type="journal article" date="2019" name="Sci. Rep.">
        <title>Draft genome of Tanacetum cinerariifolium, the natural source of mosquito coil.</title>
        <authorList>
            <person name="Yamashiro T."/>
            <person name="Shiraishi A."/>
            <person name="Satake H."/>
            <person name="Nakayama K."/>
        </authorList>
    </citation>
    <scope>NUCLEOTIDE SEQUENCE</scope>
</reference>
<gene>
    <name evidence="7" type="ORF">Tci_000184</name>
</gene>
<dbReference type="Pfam" id="PF00816">
    <property type="entry name" value="Histone_HNS"/>
    <property type="match status" value="1"/>
</dbReference>
<comment type="subcellular location">
    <subcellularLocation>
        <location evidence="1">Cytoplasm</location>
    </subcellularLocation>
</comment>
<comment type="caution">
    <text evidence="7">The sequence shown here is derived from an EMBL/GenBank/DDBJ whole genome shotgun (WGS) entry which is preliminary data.</text>
</comment>
<evidence type="ECO:0000313" key="7">
    <source>
        <dbReference type="EMBL" id="GEU28206.1"/>
    </source>
</evidence>
<dbReference type="GO" id="GO:0005737">
    <property type="term" value="C:cytoplasm"/>
    <property type="evidence" value="ECO:0007669"/>
    <property type="project" value="UniProtKB-SubCell"/>
</dbReference>
<keyword evidence="4" id="KW-0175">Coiled coil</keyword>